<accession>K9TED5</accession>
<name>K9TED5_9CYAN</name>
<dbReference type="HOGENOM" id="CLU_3120572_0_0_3"/>
<gene>
    <name evidence="1" type="ORF">Oscil6304_1168</name>
</gene>
<protein>
    <recommendedName>
        <fullName evidence="3">DUF2283 domain-containing protein</fullName>
    </recommendedName>
</protein>
<dbReference type="PATRIC" id="fig|56110.3.peg.1404"/>
<dbReference type="KEGG" id="oac:Oscil6304_1168"/>
<dbReference type="InParanoid" id="K9TED5"/>
<evidence type="ECO:0000313" key="2">
    <source>
        <dbReference type="Proteomes" id="UP000010367"/>
    </source>
</evidence>
<sequence>MKRIRYSPDVDTLLIELSTDKKAGIQYVGMKRAAMSDEYMMLTLQSLCQV</sequence>
<dbReference type="STRING" id="56110.Oscil6304_1168"/>
<keyword evidence="2" id="KW-1185">Reference proteome</keyword>
<proteinExistence type="predicted"/>
<organism evidence="1 2">
    <name type="scientific">Oscillatoria acuminata PCC 6304</name>
    <dbReference type="NCBI Taxonomy" id="56110"/>
    <lineage>
        <taxon>Bacteria</taxon>
        <taxon>Bacillati</taxon>
        <taxon>Cyanobacteriota</taxon>
        <taxon>Cyanophyceae</taxon>
        <taxon>Oscillatoriophycideae</taxon>
        <taxon>Oscillatoriales</taxon>
        <taxon>Oscillatoriaceae</taxon>
        <taxon>Oscillatoria</taxon>
    </lineage>
</organism>
<dbReference type="RefSeq" id="WP_015147539.1">
    <property type="nucleotide sequence ID" value="NC_019693.1"/>
</dbReference>
<dbReference type="EMBL" id="CP003607">
    <property type="protein sequence ID" value="AFY80890.1"/>
    <property type="molecule type" value="Genomic_DNA"/>
</dbReference>
<reference evidence="1 2" key="1">
    <citation type="submission" date="2012-06" db="EMBL/GenBank/DDBJ databases">
        <title>Finished chromosome of genome of Oscillatoria acuminata PCC 6304.</title>
        <authorList>
            <consortium name="US DOE Joint Genome Institute"/>
            <person name="Gugger M."/>
            <person name="Coursin T."/>
            <person name="Rippka R."/>
            <person name="Tandeau De Marsac N."/>
            <person name="Huntemann M."/>
            <person name="Wei C.-L."/>
            <person name="Han J."/>
            <person name="Detter J.C."/>
            <person name="Han C."/>
            <person name="Tapia R."/>
            <person name="Davenport K."/>
            <person name="Daligault H."/>
            <person name="Erkkila T."/>
            <person name="Gu W."/>
            <person name="Munk A.C.C."/>
            <person name="Teshima H."/>
            <person name="Xu Y."/>
            <person name="Chain P."/>
            <person name="Chen A."/>
            <person name="Krypides N."/>
            <person name="Mavromatis K."/>
            <person name="Markowitz V."/>
            <person name="Szeto E."/>
            <person name="Ivanova N."/>
            <person name="Mikhailova N."/>
            <person name="Ovchinnikova G."/>
            <person name="Pagani I."/>
            <person name="Pati A."/>
            <person name="Goodwin L."/>
            <person name="Peters L."/>
            <person name="Pitluck S."/>
            <person name="Woyke T."/>
            <person name="Kerfeld C."/>
        </authorList>
    </citation>
    <scope>NUCLEOTIDE SEQUENCE [LARGE SCALE GENOMIC DNA]</scope>
    <source>
        <strain evidence="1 2">PCC 6304</strain>
    </source>
</reference>
<evidence type="ECO:0000313" key="1">
    <source>
        <dbReference type="EMBL" id="AFY80890.1"/>
    </source>
</evidence>
<evidence type="ECO:0008006" key="3">
    <source>
        <dbReference type="Google" id="ProtNLM"/>
    </source>
</evidence>
<dbReference type="AlphaFoldDB" id="K9TED5"/>
<dbReference type="Proteomes" id="UP000010367">
    <property type="component" value="Chromosome"/>
</dbReference>